<proteinExistence type="predicted"/>
<name>A0A6A3HN44_9STRA</name>
<evidence type="ECO:0000313" key="3">
    <source>
        <dbReference type="Proteomes" id="UP000429607"/>
    </source>
</evidence>
<accession>A0A6A3HN44</accession>
<organism evidence="2 3">
    <name type="scientific">Phytophthora rubi</name>
    <dbReference type="NCBI Taxonomy" id="129364"/>
    <lineage>
        <taxon>Eukaryota</taxon>
        <taxon>Sar</taxon>
        <taxon>Stramenopiles</taxon>
        <taxon>Oomycota</taxon>
        <taxon>Peronosporomycetes</taxon>
        <taxon>Peronosporales</taxon>
        <taxon>Peronosporaceae</taxon>
        <taxon>Phytophthora</taxon>
    </lineage>
</organism>
<reference evidence="2 3" key="1">
    <citation type="submission" date="2018-09" db="EMBL/GenBank/DDBJ databases">
        <title>Genomic investigation of the strawberry pathogen Phytophthora fragariae indicates pathogenicity is determined by transcriptional variation in three key races.</title>
        <authorList>
            <person name="Adams T.M."/>
            <person name="Armitage A.D."/>
            <person name="Sobczyk M.K."/>
            <person name="Bates H.J."/>
            <person name="Dunwell J.M."/>
            <person name="Nellist C.F."/>
            <person name="Harrison R.J."/>
        </authorList>
    </citation>
    <scope>NUCLEOTIDE SEQUENCE [LARGE SCALE GENOMIC DNA]</scope>
    <source>
        <strain evidence="2 3">SCRP249</strain>
    </source>
</reference>
<protein>
    <submittedName>
        <fullName evidence="2">Uncharacterized protein</fullName>
    </submittedName>
</protein>
<dbReference type="AlphaFoldDB" id="A0A6A3HN44"/>
<dbReference type="EMBL" id="QXFV01004077">
    <property type="protein sequence ID" value="KAE8971859.1"/>
    <property type="molecule type" value="Genomic_DNA"/>
</dbReference>
<evidence type="ECO:0000256" key="1">
    <source>
        <dbReference type="SAM" id="MobiDB-lite"/>
    </source>
</evidence>
<feature type="region of interest" description="Disordered" evidence="1">
    <location>
        <begin position="1"/>
        <end position="69"/>
    </location>
</feature>
<feature type="non-terminal residue" evidence="2">
    <location>
        <position position="69"/>
    </location>
</feature>
<dbReference type="Proteomes" id="UP000429607">
    <property type="component" value="Unassembled WGS sequence"/>
</dbReference>
<sequence>MATETQINVRAAPNTLGATGPAKHHADAPAPSEEGEKPPAPASTKHSGDPEGAKAASASKKPANDKEEA</sequence>
<evidence type="ECO:0000313" key="2">
    <source>
        <dbReference type="EMBL" id="KAE8971859.1"/>
    </source>
</evidence>
<comment type="caution">
    <text evidence="2">The sequence shown here is derived from an EMBL/GenBank/DDBJ whole genome shotgun (WGS) entry which is preliminary data.</text>
</comment>
<gene>
    <name evidence="2" type="ORF">PR001_g26766</name>
</gene>